<organism evidence="1 2">
    <name type="scientific">Nibea albiflora</name>
    <name type="common">Yellow drum</name>
    <name type="synonym">Corvina albiflora</name>
    <dbReference type="NCBI Taxonomy" id="240163"/>
    <lineage>
        <taxon>Eukaryota</taxon>
        <taxon>Metazoa</taxon>
        <taxon>Chordata</taxon>
        <taxon>Craniata</taxon>
        <taxon>Vertebrata</taxon>
        <taxon>Euteleostomi</taxon>
        <taxon>Actinopterygii</taxon>
        <taxon>Neopterygii</taxon>
        <taxon>Teleostei</taxon>
        <taxon>Neoteleostei</taxon>
        <taxon>Acanthomorphata</taxon>
        <taxon>Eupercaria</taxon>
        <taxon>Sciaenidae</taxon>
        <taxon>Nibea</taxon>
    </lineage>
</organism>
<evidence type="ECO:0000313" key="1">
    <source>
        <dbReference type="EMBL" id="KAG8009787.1"/>
    </source>
</evidence>
<feature type="non-terminal residue" evidence="1">
    <location>
        <position position="122"/>
    </location>
</feature>
<comment type="caution">
    <text evidence="1">The sequence shown here is derived from an EMBL/GenBank/DDBJ whole genome shotgun (WGS) entry which is preliminary data.</text>
</comment>
<accession>A0ACB7F5K2</accession>
<dbReference type="Proteomes" id="UP000805704">
    <property type="component" value="Chromosome 16"/>
</dbReference>
<keyword evidence="2" id="KW-1185">Reference proteome</keyword>
<protein>
    <submittedName>
        <fullName evidence="1">Uncharacterized protein</fullName>
    </submittedName>
</protein>
<proteinExistence type="predicted"/>
<sequence length="122" mass="13536">MPLYSGGTFDKNYNKKYQPIKFSVPASAKKVELYAVITGHGSDDNNCGEFCVTSHHFLLNSVFNNTLEFDLAGTALGCTTRVKEGAVPNEHGTWLYGRAGWCDGLQVNPWRVDVTRQVHPTQ</sequence>
<evidence type="ECO:0000313" key="2">
    <source>
        <dbReference type="Proteomes" id="UP000805704"/>
    </source>
</evidence>
<dbReference type="EMBL" id="CM024804">
    <property type="protein sequence ID" value="KAG8009787.1"/>
    <property type="molecule type" value="Genomic_DNA"/>
</dbReference>
<reference evidence="1" key="1">
    <citation type="submission" date="2020-04" db="EMBL/GenBank/DDBJ databases">
        <title>A chromosome-scale assembly and high-density genetic map of the yellow drum (Nibea albiflora) genome.</title>
        <authorList>
            <person name="Xu D."/>
            <person name="Zhang W."/>
            <person name="Chen R."/>
            <person name="Tan P."/>
            <person name="Wang L."/>
            <person name="Song H."/>
            <person name="Tian L."/>
            <person name="Zhu Q."/>
            <person name="Wang B."/>
        </authorList>
    </citation>
    <scope>NUCLEOTIDE SEQUENCE</scope>
    <source>
        <strain evidence="1">ZJHYS-2018</strain>
    </source>
</reference>
<gene>
    <name evidence="1" type="ORF">GBF38_013819</name>
</gene>
<name>A0ACB7F5K2_NIBAL</name>